<dbReference type="GO" id="GO:0015341">
    <property type="term" value="F:zinc efflux antiporter activity"/>
    <property type="evidence" value="ECO:0007669"/>
    <property type="project" value="TreeGrafter"/>
</dbReference>
<sequence>MFKTEKRALKTNIAANALFAIGGFLFALSTRSEAILLDGVYSLVTLIFAVVTWHVADLVMLPDSDKYPFGYVVYEPLVNLFKGLLLFTVAVYALFSAIAGLMAGGTEIHTKMAFLYAIVATAGCAGMAAYFKRVAVRTHSTLVETDARNWVIDTILSAAVAVAFGLSWVLSLSGHTHYLRYVDPLVVAFLSLVVMPVPARIIRDNWAQIVARAPADELIAEIEGLLEQAAPVSQWPEREIRIQQHGRLITVHVYFIVNSGTVQMFDQCRATIDKTLKKHFPYVALDVAFVSDEYWARRASGDD</sequence>
<dbReference type="GO" id="GO:0015093">
    <property type="term" value="F:ferrous iron transmembrane transporter activity"/>
    <property type="evidence" value="ECO:0007669"/>
    <property type="project" value="TreeGrafter"/>
</dbReference>
<feature type="transmembrane region" description="Helical" evidence="7">
    <location>
        <begin position="113"/>
        <end position="131"/>
    </location>
</feature>
<feature type="domain" description="Cation efflux protein transmembrane" evidence="8">
    <location>
        <begin position="12"/>
        <end position="207"/>
    </location>
</feature>
<evidence type="ECO:0000256" key="2">
    <source>
        <dbReference type="ARBA" id="ARBA00008114"/>
    </source>
</evidence>
<comment type="subcellular location">
    <subcellularLocation>
        <location evidence="1">Membrane</location>
        <topology evidence="1">Multi-pass membrane protein</topology>
    </subcellularLocation>
</comment>
<keyword evidence="10" id="KW-1185">Reference proteome</keyword>
<dbReference type="GO" id="GO:0006882">
    <property type="term" value="P:intracellular zinc ion homeostasis"/>
    <property type="evidence" value="ECO:0007669"/>
    <property type="project" value="TreeGrafter"/>
</dbReference>
<evidence type="ECO:0000256" key="5">
    <source>
        <dbReference type="ARBA" id="ARBA00022989"/>
    </source>
</evidence>
<feature type="transmembrane region" description="Helical" evidence="7">
    <location>
        <begin position="12"/>
        <end position="28"/>
    </location>
</feature>
<evidence type="ECO:0000256" key="4">
    <source>
        <dbReference type="ARBA" id="ARBA00022692"/>
    </source>
</evidence>
<dbReference type="InterPro" id="IPR050291">
    <property type="entry name" value="CDF_Transporter"/>
</dbReference>
<keyword evidence="4 7" id="KW-0812">Transmembrane</keyword>
<accession>A0A842HHM7</accession>
<feature type="transmembrane region" description="Helical" evidence="7">
    <location>
        <begin position="151"/>
        <end position="170"/>
    </location>
</feature>
<dbReference type="NCBIfam" id="TIGR01297">
    <property type="entry name" value="CDF"/>
    <property type="match status" value="1"/>
</dbReference>
<dbReference type="Proteomes" id="UP000546464">
    <property type="component" value="Unassembled WGS sequence"/>
</dbReference>
<keyword evidence="3" id="KW-0813">Transport</keyword>
<reference evidence="9 10" key="1">
    <citation type="submission" date="2020-07" db="EMBL/GenBank/DDBJ databases">
        <authorList>
            <person name="Feng X."/>
        </authorList>
    </citation>
    <scope>NUCLEOTIDE SEQUENCE [LARGE SCALE GENOMIC DNA]</scope>
    <source>
        <strain evidence="9 10">JCM31066</strain>
    </source>
</reference>
<proteinExistence type="inferred from homology"/>
<dbReference type="Gene3D" id="1.20.1510.10">
    <property type="entry name" value="Cation efflux protein transmembrane domain"/>
    <property type="match status" value="1"/>
</dbReference>
<evidence type="ECO:0000313" key="9">
    <source>
        <dbReference type="EMBL" id="MBC2596245.1"/>
    </source>
</evidence>
<evidence type="ECO:0000256" key="6">
    <source>
        <dbReference type="ARBA" id="ARBA00023136"/>
    </source>
</evidence>
<feature type="transmembrane region" description="Helical" evidence="7">
    <location>
        <begin position="182"/>
        <end position="202"/>
    </location>
</feature>
<dbReference type="InterPro" id="IPR002524">
    <property type="entry name" value="Cation_efflux"/>
</dbReference>
<dbReference type="SUPFAM" id="SSF161111">
    <property type="entry name" value="Cation efflux protein transmembrane domain-like"/>
    <property type="match status" value="1"/>
</dbReference>
<dbReference type="PANTHER" id="PTHR43840">
    <property type="entry name" value="MITOCHONDRIAL METAL TRANSPORTER 1-RELATED"/>
    <property type="match status" value="1"/>
</dbReference>
<keyword evidence="5 7" id="KW-1133">Transmembrane helix</keyword>
<evidence type="ECO:0000256" key="3">
    <source>
        <dbReference type="ARBA" id="ARBA00022448"/>
    </source>
</evidence>
<protein>
    <submittedName>
        <fullName evidence="9">Cation diffusion facilitator family transporter</fullName>
    </submittedName>
</protein>
<keyword evidence="6 7" id="KW-0472">Membrane</keyword>
<comment type="caution">
    <text evidence="9">The sequence shown here is derived from an EMBL/GenBank/DDBJ whole genome shotgun (WGS) entry which is preliminary data.</text>
</comment>
<gene>
    <name evidence="9" type="ORF">H5P28_18405</name>
</gene>
<dbReference type="GO" id="GO:0005886">
    <property type="term" value="C:plasma membrane"/>
    <property type="evidence" value="ECO:0007669"/>
    <property type="project" value="TreeGrafter"/>
</dbReference>
<dbReference type="Pfam" id="PF01545">
    <property type="entry name" value="Cation_efflux"/>
    <property type="match status" value="1"/>
</dbReference>
<organism evidence="9 10">
    <name type="scientific">Ruficoccus amylovorans</name>
    <dbReference type="NCBI Taxonomy" id="1804625"/>
    <lineage>
        <taxon>Bacteria</taxon>
        <taxon>Pseudomonadati</taxon>
        <taxon>Verrucomicrobiota</taxon>
        <taxon>Opitutia</taxon>
        <taxon>Puniceicoccales</taxon>
        <taxon>Cerasicoccaceae</taxon>
        <taxon>Ruficoccus</taxon>
    </lineage>
</organism>
<dbReference type="GO" id="GO:0015086">
    <property type="term" value="F:cadmium ion transmembrane transporter activity"/>
    <property type="evidence" value="ECO:0007669"/>
    <property type="project" value="TreeGrafter"/>
</dbReference>
<evidence type="ECO:0000313" key="10">
    <source>
        <dbReference type="Proteomes" id="UP000546464"/>
    </source>
</evidence>
<evidence type="ECO:0000259" key="8">
    <source>
        <dbReference type="Pfam" id="PF01545"/>
    </source>
</evidence>
<evidence type="ECO:0000256" key="1">
    <source>
        <dbReference type="ARBA" id="ARBA00004141"/>
    </source>
</evidence>
<dbReference type="InterPro" id="IPR058533">
    <property type="entry name" value="Cation_efflux_TM"/>
</dbReference>
<dbReference type="PANTHER" id="PTHR43840:SF15">
    <property type="entry name" value="MITOCHONDRIAL METAL TRANSPORTER 1-RELATED"/>
    <property type="match status" value="1"/>
</dbReference>
<dbReference type="EMBL" id="JACHVB010000063">
    <property type="protein sequence ID" value="MBC2596245.1"/>
    <property type="molecule type" value="Genomic_DNA"/>
</dbReference>
<feature type="transmembrane region" description="Helical" evidence="7">
    <location>
        <begin position="40"/>
        <end position="60"/>
    </location>
</feature>
<name>A0A842HHM7_9BACT</name>
<feature type="transmembrane region" description="Helical" evidence="7">
    <location>
        <begin position="80"/>
        <end position="101"/>
    </location>
</feature>
<dbReference type="AlphaFoldDB" id="A0A842HHM7"/>
<dbReference type="InterPro" id="IPR027469">
    <property type="entry name" value="Cation_efflux_TMD_sf"/>
</dbReference>
<evidence type="ECO:0000256" key="7">
    <source>
        <dbReference type="SAM" id="Phobius"/>
    </source>
</evidence>
<dbReference type="RefSeq" id="WP_185677158.1">
    <property type="nucleotide sequence ID" value="NZ_JACHVB010000063.1"/>
</dbReference>
<comment type="similarity">
    <text evidence="2">Belongs to the cation diffusion facilitator (CDF) transporter (TC 2.A.4) family.</text>
</comment>